<dbReference type="KEGG" id="rsin:B6N60_02571"/>
<dbReference type="PROSITE" id="PS51296">
    <property type="entry name" value="RIESKE"/>
    <property type="match status" value="1"/>
</dbReference>
<keyword evidence="4" id="KW-0408">Iron</keyword>
<feature type="domain" description="Rieske" evidence="6">
    <location>
        <begin position="27"/>
        <end position="128"/>
    </location>
</feature>
<dbReference type="AlphaFoldDB" id="A0A975T869"/>
<dbReference type="GO" id="GO:0051537">
    <property type="term" value="F:2 iron, 2 sulfur cluster binding"/>
    <property type="evidence" value="ECO:0007669"/>
    <property type="project" value="UniProtKB-KW"/>
</dbReference>
<dbReference type="GO" id="GO:0016705">
    <property type="term" value="F:oxidoreductase activity, acting on paired donors, with incorporation or reduction of molecular oxygen"/>
    <property type="evidence" value="ECO:0007669"/>
    <property type="project" value="UniProtKB-ARBA"/>
</dbReference>
<protein>
    <submittedName>
        <fullName evidence="7">Rieske (2Fe-2S) domain protein</fullName>
    </submittedName>
</protein>
<proteinExistence type="predicted"/>
<dbReference type="InterPro" id="IPR050584">
    <property type="entry name" value="Cholesterol_7-desaturase"/>
</dbReference>
<dbReference type="Gene3D" id="2.102.10.10">
    <property type="entry name" value="Rieske [2Fe-2S] iron-sulphur domain"/>
    <property type="match status" value="1"/>
</dbReference>
<dbReference type="InterPro" id="IPR036922">
    <property type="entry name" value="Rieske_2Fe-2S_sf"/>
</dbReference>
<dbReference type="PANTHER" id="PTHR21266:SF60">
    <property type="entry name" value="3-KETOSTEROID-9-ALPHA-MONOOXYGENASE, OXYGENASE COMPONENT"/>
    <property type="match status" value="1"/>
</dbReference>
<dbReference type="RefSeq" id="WP_190606830.1">
    <property type="nucleotide sequence ID" value="NZ_CP021056.1"/>
</dbReference>
<keyword evidence="1" id="KW-0001">2Fe-2S</keyword>
<evidence type="ECO:0000313" key="8">
    <source>
        <dbReference type="Proteomes" id="UP000683511"/>
    </source>
</evidence>
<evidence type="ECO:0000256" key="5">
    <source>
        <dbReference type="ARBA" id="ARBA00023014"/>
    </source>
</evidence>
<dbReference type="CDD" id="cd03469">
    <property type="entry name" value="Rieske_RO_Alpha_N"/>
    <property type="match status" value="1"/>
</dbReference>
<keyword evidence="5" id="KW-0411">Iron-sulfur</keyword>
<evidence type="ECO:0000256" key="2">
    <source>
        <dbReference type="ARBA" id="ARBA00022723"/>
    </source>
</evidence>
<evidence type="ECO:0000256" key="4">
    <source>
        <dbReference type="ARBA" id="ARBA00023004"/>
    </source>
</evidence>
<sequence length="362" mass="42620">MKVNSDNFNSNRKPKNFHNPERFVEGWYWVIPSQDLRVGEVKPVTIMGRELVVYRGEDKRAVIFDAYCPHMGAHFAEGRVEGNELRCFFHHWKFDQEGICVDVPCAEEPPALKTKTWPSAEQYGLIWVWTGESPQQPLPFIPEWENRDYEVSIGNKFVSNCHPHGLLINAIDTQHWNTVRKLPLKILFEKQELNYNAIIFQNITQIWEISSWGRLIQRFYKSPIIYSICYWFGANSIVSLGTNFIHFHLMFVTRMLSEGRTEGRILFMVRKHNGILGWIGNKVLLCLLKKVSYYFVSHSQTMLPKVSFEVKTPIQADQSIVQFINHLERQKPIKWQSWNLARSLETEMRDNREKRRDESVND</sequence>
<organism evidence="7 8">
    <name type="scientific">Richelia sinica FACHB-800</name>
    <dbReference type="NCBI Taxonomy" id="1357546"/>
    <lineage>
        <taxon>Bacteria</taxon>
        <taxon>Bacillati</taxon>
        <taxon>Cyanobacteriota</taxon>
        <taxon>Cyanophyceae</taxon>
        <taxon>Nostocales</taxon>
        <taxon>Nostocaceae</taxon>
        <taxon>Richelia</taxon>
    </lineage>
</organism>
<evidence type="ECO:0000256" key="3">
    <source>
        <dbReference type="ARBA" id="ARBA00023002"/>
    </source>
</evidence>
<accession>A0A975T869</accession>
<evidence type="ECO:0000259" key="6">
    <source>
        <dbReference type="PROSITE" id="PS51296"/>
    </source>
</evidence>
<gene>
    <name evidence="7" type="ORF">B6N60_02571</name>
</gene>
<dbReference type="PANTHER" id="PTHR21266">
    <property type="entry name" value="IRON-SULFUR DOMAIN CONTAINING PROTEIN"/>
    <property type="match status" value="1"/>
</dbReference>
<dbReference type="SUPFAM" id="SSF50022">
    <property type="entry name" value="ISP domain"/>
    <property type="match status" value="1"/>
</dbReference>
<keyword evidence="2" id="KW-0479">Metal-binding</keyword>
<dbReference type="GO" id="GO:0004497">
    <property type="term" value="F:monooxygenase activity"/>
    <property type="evidence" value="ECO:0007669"/>
    <property type="project" value="UniProtKB-ARBA"/>
</dbReference>
<dbReference type="Pfam" id="PF00355">
    <property type="entry name" value="Rieske"/>
    <property type="match status" value="1"/>
</dbReference>
<dbReference type="Proteomes" id="UP000683511">
    <property type="component" value="Chromosome"/>
</dbReference>
<dbReference type="EMBL" id="CP021056">
    <property type="protein sequence ID" value="QXE23875.1"/>
    <property type="molecule type" value="Genomic_DNA"/>
</dbReference>
<dbReference type="GO" id="GO:0046872">
    <property type="term" value="F:metal ion binding"/>
    <property type="evidence" value="ECO:0007669"/>
    <property type="project" value="UniProtKB-KW"/>
</dbReference>
<reference evidence="7" key="1">
    <citation type="submission" date="2017-04" db="EMBL/GenBank/DDBJ databases">
        <title>Genome deletions in a multicellular cyanobacterial endosymbiont for morphological adaptation in marine diatoms.</title>
        <authorList>
            <person name="Wang Y."/>
            <person name="Gao H."/>
            <person name="Li R."/>
            <person name="Xu X."/>
        </authorList>
    </citation>
    <scope>NUCLEOTIDE SEQUENCE</scope>
    <source>
        <strain evidence="7">FACHB 800</strain>
    </source>
</reference>
<keyword evidence="3" id="KW-0560">Oxidoreductase</keyword>
<dbReference type="InterPro" id="IPR017941">
    <property type="entry name" value="Rieske_2Fe-2S"/>
</dbReference>
<name>A0A975T869_9NOST</name>
<evidence type="ECO:0000256" key="1">
    <source>
        <dbReference type="ARBA" id="ARBA00022714"/>
    </source>
</evidence>
<evidence type="ECO:0000313" key="7">
    <source>
        <dbReference type="EMBL" id="QXE23875.1"/>
    </source>
</evidence>
<keyword evidence="8" id="KW-1185">Reference proteome</keyword>